<evidence type="ECO:0000256" key="1">
    <source>
        <dbReference type="SAM" id="MobiDB-lite"/>
    </source>
</evidence>
<reference evidence="2" key="1">
    <citation type="submission" date="2019-10" db="EMBL/GenBank/DDBJ databases">
        <title>Rhizobium leguminosarum symbiovar viciae collection.</title>
        <authorList>
            <person name="Boivin S."/>
            <person name="Lepetit M."/>
        </authorList>
    </citation>
    <scope>NUCLEOTIDE SEQUENCE</scope>
    <source>
        <strain evidence="2">L143</strain>
    </source>
</reference>
<sequence>MAIDKHEQIRRRAYEIWEAEGRPDGADQRHWLQACDELAGEDENETLQNLLDEDDRDDAALLQGAGESGDFDRPRTPVEAAKAPVPDIEMTTGEKPSWRKIRKTEGP</sequence>
<dbReference type="RefSeq" id="WP_017956751.1">
    <property type="nucleotide sequence ID" value="NZ_CP022565.1"/>
</dbReference>
<accession>A0A8I2GLK7</accession>
<gene>
    <name evidence="2" type="ORF">GFL91_02965</name>
</gene>
<dbReference type="EMBL" id="WIEZ01000001">
    <property type="protein sequence ID" value="NKM43968.1"/>
    <property type="molecule type" value="Genomic_DNA"/>
</dbReference>
<dbReference type="InterPro" id="IPR021327">
    <property type="entry name" value="DUF2934"/>
</dbReference>
<feature type="compositionally biased region" description="Basic residues" evidence="1">
    <location>
        <begin position="98"/>
        <end position="107"/>
    </location>
</feature>
<dbReference type="Proteomes" id="UP000662259">
    <property type="component" value="Unassembled WGS sequence"/>
</dbReference>
<evidence type="ECO:0000313" key="2">
    <source>
        <dbReference type="EMBL" id="NKM43968.1"/>
    </source>
</evidence>
<proteinExistence type="predicted"/>
<name>A0A8I2GLK7_RHILV</name>
<organism evidence="2 3">
    <name type="scientific">Rhizobium leguminosarum bv. viciae</name>
    <dbReference type="NCBI Taxonomy" id="387"/>
    <lineage>
        <taxon>Bacteria</taxon>
        <taxon>Pseudomonadati</taxon>
        <taxon>Pseudomonadota</taxon>
        <taxon>Alphaproteobacteria</taxon>
        <taxon>Hyphomicrobiales</taxon>
        <taxon>Rhizobiaceae</taxon>
        <taxon>Rhizobium/Agrobacterium group</taxon>
        <taxon>Rhizobium</taxon>
    </lineage>
</organism>
<feature type="region of interest" description="Disordered" evidence="1">
    <location>
        <begin position="52"/>
        <end position="107"/>
    </location>
</feature>
<comment type="caution">
    <text evidence="2">The sequence shown here is derived from an EMBL/GenBank/DDBJ whole genome shotgun (WGS) entry which is preliminary data.</text>
</comment>
<protein>
    <submittedName>
        <fullName evidence="2">DUF2934 domain-containing protein</fullName>
    </submittedName>
</protein>
<dbReference type="AlphaFoldDB" id="A0A8I2GLK7"/>
<dbReference type="Pfam" id="PF11154">
    <property type="entry name" value="DUF2934"/>
    <property type="match status" value="1"/>
</dbReference>
<evidence type="ECO:0000313" key="3">
    <source>
        <dbReference type="Proteomes" id="UP000662259"/>
    </source>
</evidence>